<sequence>MKSGLSNSILDAIGDTPMLEIDGVYCKLEYLNPSGSVKARIAKYMIERAEDEGLLKHGDTIVEATSGNTGNALSMVAAVKGYRMLVVMPEGMSGERVAISRAFGAEVMEIGHFHVDEALAKAKELGNEPGYFCPSQFESEWNVEENRTWLGPEILDQLPEGVVPDALVMGVGTGGTLVGVGQAFREVNPDVRLFAMEPSESSTILCGEVGEHLIEGIADGFVPGIFQRHQKLVNDTLAVDSEEAVGEMRRLAKHHGLFVGPSSGANLIAARKVRESHPEIVHVVTLFCDEGEKYIQDHFAARDEVKLTAENYT</sequence>
<dbReference type="Proteomes" id="UP000501452">
    <property type="component" value="Chromosome"/>
</dbReference>
<dbReference type="CDD" id="cd01561">
    <property type="entry name" value="CBS_like"/>
    <property type="match status" value="1"/>
</dbReference>
<evidence type="ECO:0000313" key="5">
    <source>
        <dbReference type="EMBL" id="QIN84938.1"/>
    </source>
</evidence>
<evidence type="ECO:0000259" key="4">
    <source>
        <dbReference type="Pfam" id="PF00291"/>
    </source>
</evidence>
<dbReference type="PROSITE" id="PS00901">
    <property type="entry name" value="CYS_SYNTHASE"/>
    <property type="match status" value="1"/>
</dbReference>
<feature type="domain" description="Tryptophan synthase beta chain-like PALP" evidence="4">
    <location>
        <begin position="9"/>
        <end position="289"/>
    </location>
</feature>
<dbReference type="InterPro" id="IPR036052">
    <property type="entry name" value="TrpB-like_PALP_sf"/>
</dbReference>
<name>A0A6G8QES2_9ACTN</name>
<evidence type="ECO:0000313" key="6">
    <source>
        <dbReference type="Proteomes" id="UP000501452"/>
    </source>
</evidence>
<keyword evidence="3" id="KW-0663">Pyridoxal phosphate</keyword>
<evidence type="ECO:0000256" key="1">
    <source>
        <dbReference type="ARBA" id="ARBA00001933"/>
    </source>
</evidence>
<dbReference type="KEGG" id="rub:GBA63_21535"/>
<organism evidence="5 6">
    <name type="scientific">Rubrobacter tropicus</name>
    <dbReference type="NCBI Taxonomy" id="2653851"/>
    <lineage>
        <taxon>Bacteria</taxon>
        <taxon>Bacillati</taxon>
        <taxon>Actinomycetota</taxon>
        <taxon>Rubrobacteria</taxon>
        <taxon>Rubrobacterales</taxon>
        <taxon>Rubrobacteraceae</taxon>
        <taxon>Rubrobacter</taxon>
    </lineage>
</organism>
<evidence type="ECO:0000256" key="3">
    <source>
        <dbReference type="ARBA" id="ARBA00022898"/>
    </source>
</evidence>
<gene>
    <name evidence="5" type="ORF">GBA63_21535</name>
</gene>
<dbReference type="PANTHER" id="PTHR10314">
    <property type="entry name" value="CYSTATHIONINE BETA-SYNTHASE"/>
    <property type="match status" value="1"/>
</dbReference>
<dbReference type="InterPro" id="IPR050214">
    <property type="entry name" value="Cys_Synth/Cystath_Beta-Synth"/>
</dbReference>
<dbReference type="GO" id="GO:0016765">
    <property type="term" value="F:transferase activity, transferring alkyl or aryl (other than methyl) groups"/>
    <property type="evidence" value="ECO:0007669"/>
    <property type="project" value="UniProtKB-ARBA"/>
</dbReference>
<reference evidence="5 6" key="1">
    <citation type="submission" date="2019-10" db="EMBL/GenBank/DDBJ databases">
        <title>Rubrobacter sp nov SCSIO 52090 isolated from a deep-sea sediment in the South China Sea.</title>
        <authorList>
            <person name="Chen R.W."/>
        </authorList>
    </citation>
    <scope>NUCLEOTIDE SEQUENCE [LARGE SCALE GENOMIC DNA]</scope>
    <source>
        <strain evidence="5 6">SCSIO 52909</strain>
    </source>
</reference>
<accession>A0A6G8QES2</accession>
<comment type="similarity">
    <text evidence="2">Belongs to the cysteine synthase/cystathionine beta-synthase family.</text>
</comment>
<dbReference type="InterPro" id="IPR001926">
    <property type="entry name" value="TrpB-like_PALP"/>
</dbReference>
<keyword evidence="6" id="KW-1185">Reference proteome</keyword>
<dbReference type="Pfam" id="PF00291">
    <property type="entry name" value="PALP"/>
    <property type="match status" value="1"/>
</dbReference>
<dbReference type="SUPFAM" id="SSF53686">
    <property type="entry name" value="Tryptophan synthase beta subunit-like PLP-dependent enzymes"/>
    <property type="match status" value="1"/>
</dbReference>
<comment type="cofactor">
    <cofactor evidence="1">
        <name>pyridoxal 5'-phosphate</name>
        <dbReference type="ChEBI" id="CHEBI:597326"/>
    </cofactor>
</comment>
<protein>
    <submittedName>
        <fullName evidence="5">Pyridoxal-phosphate dependent enzyme</fullName>
    </submittedName>
</protein>
<proteinExistence type="inferred from homology"/>
<dbReference type="RefSeq" id="WP_166179619.1">
    <property type="nucleotide sequence ID" value="NZ_CP045119.1"/>
</dbReference>
<dbReference type="EMBL" id="CP045119">
    <property type="protein sequence ID" value="QIN84938.1"/>
    <property type="molecule type" value="Genomic_DNA"/>
</dbReference>
<evidence type="ECO:0000256" key="2">
    <source>
        <dbReference type="ARBA" id="ARBA00007103"/>
    </source>
</evidence>
<dbReference type="InterPro" id="IPR001216">
    <property type="entry name" value="P-phosphate_BS"/>
</dbReference>
<dbReference type="Gene3D" id="3.40.50.1100">
    <property type="match status" value="2"/>
</dbReference>
<dbReference type="FunFam" id="3.40.50.1100:FF:000003">
    <property type="entry name" value="Cystathionine beta-synthase"/>
    <property type="match status" value="1"/>
</dbReference>
<dbReference type="GO" id="GO:0006535">
    <property type="term" value="P:cysteine biosynthetic process from serine"/>
    <property type="evidence" value="ECO:0007669"/>
    <property type="project" value="InterPro"/>
</dbReference>
<dbReference type="AlphaFoldDB" id="A0A6G8QES2"/>